<feature type="transmembrane region" description="Helical" evidence="4">
    <location>
        <begin position="26"/>
        <end position="51"/>
    </location>
</feature>
<feature type="transmembrane region" description="Helical" evidence="4">
    <location>
        <begin position="318"/>
        <end position="339"/>
    </location>
</feature>
<reference evidence="6" key="1">
    <citation type="journal article" date="2015" name="Nature">
        <title>Complex archaea that bridge the gap between prokaryotes and eukaryotes.</title>
        <authorList>
            <person name="Spang A."/>
            <person name="Saw J.H."/>
            <person name="Jorgensen S.L."/>
            <person name="Zaremba-Niedzwiedzka K."/>
            <person name="Martijn J."/>
            <person name="Lind A.E."/>
            <person name="van Eijk R."/>
            <person name="Schleper C."/>
            <person name="Guy L."/>
            <person name="Ettema T.J."/>
        </authorList>
    </citation>
    <scope>NUCLEOTIDE SEQUENCE</scope>
</reference>
<protein>
    <recommendedName>
        <fullName evidence="5">ABC transmembrane type-1 domain-containing protein</fullName>
    </recommendedName>
</protein>
<evidence type="ECO:0000256" key="1">
    <source>
        <dbReference type="ARBA" id="ARBA00022692"/>
    </source>
</evidence>
<dbReference type="SUPFAM" id="SSF90123">
    <property type="entry name" value="ABC transporter transmembrane region"/>
    <property type="match status" value="1"/>
</dbReference>
<name>A0A0F9UIQ4_9ZZZZ</name>
<organism evidence="6">
    <name type="scientific">marine sediment metagenome</name>
    <dbReference type="NCBI Taxonomy" id="412755"/>
    <lineage>
        <taxon>unclassified sequences</taxon>
        <taxon>metagenomes</taxon>
        <taxon>ecological metagenomes</taxon>
    </lineage>
</organism>
<evidence type="ECO:0000313" key="6">
    <source>
        <dbReference type="EMBL" id="KKN61116.1"/>
    </source>
</evidence>
<dbReference type="GO" id="GO:0140359">
    <property type="term" value="F:ABC-type transporter activity"/>
    <property type="evidence" value="ECO:0007669"/>
    <property type="project" value="InterPro"/>
</dbReference>
<dbReference type="PROSITE" id="PS50929">
    <property type="entry name" value="ABC_TM1F"/>
    <property type="match status" value="1"/>
</dbReference>
<proteinExistence type="predicted"/>
<dbReference type="GO" id="GO:0005524">
    <property type="term" value="F:ATP binding"/>
    <property type="evidence" value="ECO:0007669"/>
    <property type="project" value="InterPro"/>
</dbReference>
<comment type="caution">
    <text evidence="6">The sequence shown here is derived from an EMBL/GenBank/DDBJ whole genome shotgun (WGS) entry which is preliminary data.</text>
</comment>
<accession>A0A0F9UIQ4</accession>
<evidence type="ECO:0000256" key="4">
    <source>
        <dbReference type="SAM" id="Phobius"/>
    </source>
</evidence>
<evidence type="ECO:0000256" key="2">
    <source>
        <dbReference type="ARBA" id="ARBA00022989"/>
    </source>
</evidence>
<dbReference type="GO" id="GO:0016020">
    <property type="term" value="C:membrane"/>
    <property type="evidence" value="ECO:0007669"/>
    <property type="project" value="InterPro"/>
</dbReference>
<dbReference type="InterPro" id="IPR036640">
    <property type="entry name" value="ABC1_TM_sf"/>
</dbReference>
<feature type="transmembrane region" description="Helical" evidence="4">
    <location>
        <begin position="138"/>
        <end position="162"/>
    </location>
</feature>
<dbReference type="EMBL" id="LAZR01000670">
    <property type="protein sequence ID" value="KKN61116.1"/>
    <property type="molecule type" value="Genomic_DNA"/>
</dbReference>
<sequence>MQALTDVLNWISTQLGHEIPRDTSSAFYALFHIILLWAPLALFLVLLLRGVTSVQKFARRFLKKANTLSQSGLPSSVFQLIFRHTRRDQLYLVMLGLISLPVLYTTLELPKRIINRAIDGPEHTTMIFGIKLTQTEHLFFLCGLYLFAIIISGLMKFSLNVYKGKVGERLLRRLRLEIYYRWRSGSGTKQRSEVIPIVTQEVEPIGGFAAEAFALPVFQGGTFLTILTFMFLQDPYLGAAAITLLPFQLALIPRLQRKVNVLARSRMIEVRNLSGQLGHQSGSPDLTTGPSKAVGSSLKEMERIRLSIHRAKFFAKSLNNFLSSLTPFFFYAIGGYLVINGKLTLGALVAVIAAYKDFSAPLSELFRYYQTREDVRIRYEGIDEFLGISSPPNATQVKATSG</sequence>
<evidence type="ECO:0000259" key="5">
    <source>
        <dbReference type="PROSITE" id="PS50929"/>
    </source>
</evidence>
<dbReference type="AlphaFoldDB" id="A0A0F9UIQ4"/>
<keyword evidence="2 4" id="KW-1133">Transmembrane helix</keyword>
<gene>
    <name evidence="6" type="ORF">LCGC14_0524980</name>
</gene>
<dbReference type="InterPro" id="IPR011527">
    <property type="entry name" value="ABC1_TM_dom"/>
</dbReference>
<keyword evidence="3 4" id="KW-0472">Membrane</keyword>
<feature type="domain" description="ABC transmembrane type-1" evidence="5">
    <location>
        <begin position="111"/>
        <end position="374"/>
    </location>
</feature>
<dbReference type="Gene3D" id="1.20.1560.10">
    <property type="entry name" value="ABC transporter type 1, transmembrane domain"/>
    <property type="match status" value="2"/>
</dbReference>
<evidence type="ECO:0000256" key="3">
    <source>
        <dbReference type="ARBA" id="ARBA00023136"/>
    </source>
</evidence>
<keyword evidence="1 4" id="KW-0812">Transmembrane</keyword>
<feature type="transmembrane region" description="Helical" evidence="4">
    <location>
        <begin position="90"/>
        <end position="107"/>
    </location>
</feature>